<dbReference type="CDD" id="cd00042">
    <property type="entry name" value="CY"/>
    <property type="match status" value="1"/>
</dbReference>
<feature type="region of interest" description="Disordered" evidence="2">
    <location>
        <begin position="350"/>
        <end position="370"/>
    </location>
</feature>
<dbReference type="Proteomes" id="UP000054937">
    <property type="component" value="Unassembled WGS sequence"/>
</dbReference>
<dbReference type="PANTHER" id="PTHR47373:SF1">
    <property type="entry name" value="CYSTEINE PROTEINASE INHIBITOR 2"/>
    <property type="match status" value="1"/>
</dbReference>
<accession>A0A0V0QKA8</accession>
<dbReference type="InterPro" id="IPR046350">
    <property type="entry name" value="Cystatin_sf"/>
</dbReference>
<keyword evidence="4" id="KW-1185">Reference proteome</keyword>
<dbReference type="PANTHER" id="PTHR47373">
    <property type="entry name" value="CYSTEINE PROTEINASE INHIBITOR 2"/>
    <property type="match status" value="1"/>
</dbReference>
<dbReference type="PROSITE" id="PS00287">
    <property type="entry name" value="CYSTATIN"/>
    <property type="match status" value="1"/>
</dbReference>
<evidence type="ECO:0000313" key="3">
    <source>
        <dbReference type="EMBL" id="KRX02453.1"/>
    </source>
</evidence>
<feature type="compositionally biased region" description="Polar residues" evidence="2">
    <location>
        <begin position="87"/>
        <end position="114"/>
    </location>
</feature>
<keyword evidence="1" id="KW-0175">Coiled coil</keyword>
<dbReference type="Gene3D" id="3.10.450.10">
    <property type="match status" value="3"/>
</dbReference>
<evidence type="ECO:0000256" key="1">
    <source>
        <dbReference type="SAM" id="Coils"/>
    </source>
</evidence>
<sequence length="1098" mass="130598">MENPDNQNSHENNNNTNININTQETNDIIIKKKKLKNQNKYSQKDDVNNQINLSQQQEDEQDDDDNNEENKQNIILKKKQKISQNKPFTNQNMVSKQSQQKQNDHSYISESGSDQVKFISQKTSEQQQQCQFREILSTTQKKQSSKLSQQKNQNTENQFKQQSLKQSNYHDDNQRGNFSNFYNSDVNQSNYSQDQNDQYEEQQRKLESLMNNLKKNAQFESVQSYDIQNDHDINIIKRQMQSIQNQSQTSDNLENEKPQQLNIIQQRLSNQRALNQYDVLQSQKNIDQNLVNQQKNFERYYIKDQEITEVENENFTERENKQISNFKKHYQNLEPYDEQQEIENQCIQENDSENSDENEDLSQQKDRKKPKINDFLKNYDQNNQLQQSQNNDTNNNNQEQLFCESPQNPNFIYKNREKQNFNYSSKNKDIVQYEDSTEEDIGPQQNNPRFTFGQKYNRISLGSVHSKQPNNKNKNIEFQKGQQYQSDYLYSNQSSQSGKINKFQFNKKGFISEPETDASEPERDVNKNLNLQNFRSLQQSNFRQSKNNPIFQSIQQKIQQERQSLQQLRNSIEQFQILESQQNKISGDQNNQDNQEEYNDNYDNMDFKLQPQQPISMTLDLTKFSNKNFNNNSQIQQNHIQEQIEEEAESNQEYLEQFDLLKQIQDEVEKMNSQTESNSEEKLYGSQTEKIFNGEIDPIDKMVQDALEAKAFELTSKNDNKKIYFGQVLSCKTQTVSGTNYEMKIEFFEENTDKIYTYFAKLHVVPWEKYVDFIQFEEIQSRNHETNSEEQILHSLENFVVKSVYEKFKDQDISQYINVVDFRVIDKQVVSGIKYKTRLLLYSPFININNKAGKMKGFTVTVVHQAWLDKFEIIEIQNYEYSEEEIQQIQLQKQLNENKSGSWRKYEFEQKDDQIFKVVNEQIIQELQNRKIENLDFEILSTEIQVVSGYNIRVHFLINNEEQGQEFETIIYYQPWSDLKYILSFEQIQSQFPETNMKSHVGGWTKYDIQTLQNEESEQKIWKLINKTIKNYLGEQGLTGSYELISVEKQVVSGLKIKAVLDIEHEHYVAYILLQPWNENYELLSFEKMPKLQIQEEL</sequence>
<evidence type="ECO:0000313" key="4">
    <source>
        <dbReference type="Proteomes" id="UP000054937"/>
    </source>
</evidence>
<reference evidence="3 4" key="1">
    <citation type="journal article" date="2015" name="Sci. Rep.">
        <title>Genome of the facultative scuticociliatosis pathogen Pseudocohnilembus persalinus provides insight into its virulence through horizontal gene transfer.</title>
        <authorList>
            <person name="Xiong J."/>
            <person name="Wang G."/>
            <person name="Cheng J."/>
            <person name="Tian M."/>
            <person name="Pan X."/>
            <person name="Warren A."/>
            <person name="Jiang C."/>
            <person name="Yuan D."/>
            <person name="Miao W."/>
        </authorList>
    </citation>
    <scope>NUCLEOTIDE SEQUENCE [LARGE SCALE GENOMIC DNA]</scope>
    <source>
        <strain evidence="3">36N120E</strain>
    </source>
</reference>
<dbReference type="AlphaFoldDB" id="A0A0V0QKA8"/>
<dbReference type="GO" id="GO:0004869">
    <property type="term" value="F:cysteine-type endopeptidase inhibitor activity"/>
    <property type="evidence" value="ECO:0007669"/>
    <property type="project" value="InterPro"/>
</dbReference>
<feature type="compositionally biased region" description="Low complexity" evidence="2">
    <location>
        <begin position="182"/>
        <end position="196"/>
    </location>
</feature>
<feature type="region of interest" description="Disordered" evidence="2">
    <location>
        <begin position="36"/>
        <end position="114"/>
    </location>
</feature>
<feature type="coiled-coil region" evidence="1">
    <location>
        <begin position="637"/>
        <end position="681"/>
    </location>
</feature>
<feature type="region of interest" description="Disordered" evidence="2">
    <location>
        <begin position="141"/>
        <end position="202"/>
    </location>
</feature>
<comment type="caution">
    <text evidence="3">The sequence shown here is derived from an EMBL/GenBank/DDBJ whole genome shotgun (WGS) entry which is preliminary data.</text>
</comment>
<protein>
    <submittedName>
        <fullName evidence="3">Uncharacterized protein</fullName>
    </submittedName>
</protein>
<feature type="coiled-coil region" evidence="1">
    <location>
        <begin position="551"/>
        <end position="578"/>
    </location>
</feature>
<name>A0A0V0QKA8_PSEPJ</name>
<proteinExistence type="predicted"/>
<dbReference type="InterPro" id="IPR018073">
    <property type="entry name" value="Prot_inh_cystat_CS"/>
</dbReference>
<dbReference type="InParanoid" id="A0A0V0QKA8"/>
<feature type="compositionally biased region" description="Polar residues" evidence="2">
    <location>
        <begin position="152"/>
        <end position="167"/>
    </location>
</feature>
<evidence type="ECO:0000256" key="2">
    <source>
        <dbReference type="SAM" id="MobiDB-lite"/>
    </source>
</evidence>
<feature type="compositionally biased region" description="Low complexity" evidence="2">
    <location>
        <begin position="141"/>
        <end position="151"/>
    </location>
</feature>
<dbReference type="EMBL" id="LDAU01000155">
    <property type="protein sequence ID" value="KRX02453.1"/>
    <property type="molecule type" value="Genomic_DNA"/>
</dbReference>
<gene>
    <name evidence="3" type="ORF">PPERSA_10070</name>
</gene>
<feature type="region of interest" description="Disordered" evidence="2">
    <location>
        <begin position="1"/>
        <end position="20"/>
    </location>
</feature>
<dbReference type="SUPFAM" id="SSF54403">
    <property type="entry name" value="Cystatin/monellin"/>
    <property type="match status" value="3"/>
</dbReference>
<feature type="compositionally biased region" description="Acidic residues" evidence="2">
    <location>
        <begin position="57"/>
        <end position="67"/>
    </location>
</feature>
<dbReference type="InterPro" id="IPR000010">
    <property type="entry name" value="Cystatin_dom"/>
</dbReference>
<feature type="compositionally biased region" description="Acidic residues" evidence="2">
    <location>
        <begin position="350"/>
        <end position="360"/>
    </location>
</feature>
<organism evidence="3 4">
    <name type="scientific">Pseudocohnilembus persalinus</name>
    <name type="common">Ciliate</name>
    <dbReference type="NCBI Taxonomy" id="266149"/>
    <lineage>
        <taxon>Eukaryota</taxon>
        <taxon>Sar</taxon>
        <taxon>Alveolata</taxon>
        <taxon>Ciliophora</taxon>
        <taxon>Intramacronucleata</taxon>
        <taxon>Oligohymenophorea</taxon>
        <taxon>Scuticociliatia</taxon>
        <taxon>Philasterida</taxon>
        <taxon>Pseudocohnilembidae</taxon>
        <taxon>Pseudocohnilembus</taxon>
    </lineage>
</organism>